<reference evidence="2 3" key="1">
    <citation type="submission" date="2018-11" db="EMBL/GenBank/DDBJ databases">
        <authorList>
            <person name="Kleinhagauer T."/>
            <person name="Glaeser S.P."/>
            <person name="Spergser J."/>
            <person name="Ruckert C."/>
            <person name="Kaempfer P."/>
            <person name="Busse H.-J."/>
        </authorList>
    </citation>
    <scope>NUCLEOTIDE SEQUENCE [LARGE SCALE GENOMIC DNA]</scope>
    <source>
        <strain evidence="2 3">200CH</strain>
    </source>
</reference>
<name>A0A3G6J7H9_9CORY</name>
<dbReference type="Proteomes" id="UP000269019">
    <property type="component" value="Chromosome"/>
</dbReference>
<dbReference type="Pfam" id="PF12146">
    <property type="entry name" value="Hydrolase_4"/>
    <property type="match status" value="1"/>
</dbReference>
<evidence type="ECO:0000313" key="2">
    <source>
        <dbReference type="EMBL" id="AZA13839.1"/>
    </source>
</evidence>
<dbReference type="Gene3D" id="3.40.50.1820">
    <property type="entry name" value="alpha/beta hydrolase"/>
    <property type="match status" value="1"/>
</dbReference>
<organism evidence="2 3">
    <name type="scientific">Corynebacterium choanae</name>
    <dbReference type="NCBI Taxonomy" id="1862358"/>
    <lineage>
        <taxon>Bacteria</taxon>
        <taxon>Bacillati</taxon>
        <taxon>Actinomycetota</taxon>
        <taxon>Actinomycetes</taxon>
        <taxon>Mycobacteriales</taxon>
        <taxon>Corynebacteriaceae</taxon>
        <taxon>Corynebacterium</taxon>
    </lineage>
</organism>
<dbReference type="InterPro" id="IPR022742">
    <property type="entry name" value="Hydrolase_4"/>
</dbReference>
<evidence type="ECO:0000259" key="1">
    <source>
        <dbReference type="Pfam" id="PF12146"/>
    </source>
</evidence>
<dbReference type="RefSeq" id="WP_123928452.1">
    <property type="nucleotide sequence ID" value="NZ_CP033896.1"/>
</dbReference>
<dbReference type="OrthoDB" id="9801217at2"/>
<evidence type="ECO:0000313" key="3">
    <source>
        <dbReference type="Proteomes" id="UP000269019"/>
    </source>
</evidence>
<protein>
    <submittedName>
        <fullName evidence="2">Lysophospholipase L2</fullName>
    </submittedName>
</protein>
<proteinExistence type="predicted"/>
<dbReference type="EMBL" id="CP033896">
    <property type="protein sequence ID" value="AZA13839.1"/>
    <property type="molecule type" value="Genomic_DNA"/>
</dbReference>
<dbReference type="AlphaFoldDB" id="A0A3G6J7H9"/>
<feature type="domain" description="Serine aminopeptidase S33" evidence="1">
    <location>
        <begin position="67"/>
        <end position="332"/>
    </location>
</feature>
<dbReference type="InterPro" id="IPR029058">
    <property type="entry name" value="AB_hydrolase_fold"/>
</dbReference>
<sequence length="365" mass="41092">MPSVTDSIPAASRQPEQPLHWRKDHLVDDFAAATIELGADPYGEGTVCATLVAYRPDGFTETFTPRHDTALLYVHGLSDYFFHRHVAEAFDAHGIDLIGIDLRKCGRSHRHGQQLHHCRSLTDYFPELNFTLDVLRTHYQRVHIGAHSTGGIIVAEWVDVLRRATESGDTQAAQRYHAIDLIVMNSPWLDLMVPSLLREPAKRLARQLSRYVPNRLMQGKNLGTYGTSLHRSAQGEWDYDLQLKPINGVPLTWGWLQSVLNGQRRLHRGLIDTGKRTLVMCSAISRLGKPYSRDSHTADVVLDVQQIQHWAPSLSSKQVDIAVIPGGKHDLFLSLQQPRTHAIEQCLTWIDKHQATSPSPNPTTK</sequence>
<dbReference type="KEGG" id="ccho:CCHOA_07235"/>
<gene>
    <name evidence="2" type="ORF">CCHOA_07235</name>
</gene>
<dbReference type="SUPFAM" id="SSF53474">
    <property type="entry name" value="alpha/beta-Hydrolases"/>
    <property type="match status" value="1"/>
</dbReference>
<keyword evidence="3" id="KW-1185">Reference proteome</keyword>
<accession>A0A3G6J7H9</accession>